<sequence length="418" mass="47673">MLYRPAAPVVQHPTSPLIHLFRALLRETTYLPDADARLFCRQQIITRFKAYQPDTKSLPVWQTGLTPYKRRWPDTIKRRAAKKQKEARKALTFLRRANNGDMSCLERVLLHTYGRIGRRRHKLLERLLEPEVAADSMTVEAMLKANAASLKPPLQQIYHSGRGALRYFAAPRRTSETEVEYEISDKYPKLKAVIKSQQSTTAHNPVRSVLKASKVVAPSKNIWGRPMPIKRARNIVSRWYKSTVEKILPPLPDYEWDRLCGLAAGDIKWEGLIPRRPVGIDRSQTHKFGDSYLTLLASAVPSPATSDTLNATSRDTILQTSKMKILRDGLTLRTPSFADVPRGKDRPHNITPRFMRRLYAKVSAQCCKLTCDPIRQTWQVEWGSFMKLNPRPLSYPINNQLFEGVNGEGKRLKPSAAS</sequence>
<gene>
    <name evidence="2" type="ORF">AOQ84DRAFT_217272</name>
</gene>
<dbReference type="EMBL" id="KV751101">
    <property type="protein sequence ID" value="OCL01613.1"/>
    <property type="molecule type" value="Genomic_DNA"/>
</dbReference>
<evidence type="ECO:0000313" key="3">
    <source>
        <dbReference type="Proteomes" id="UP000250140"/>
    </source>
</evidence>
<evidence type="ECO:0000259" key="1">
    <source>
        <dbReference type="Pfam" id="PF20263"/>
    </source>
</evidence>
<dbReference type="CDD" id="cd20273">
    <property type="entry name" value="Complex1_LYR_unchar"/>
    <property type="match status" value="1"/>
</dbReference>
<name>A0A8E2ENA4_9PEZI</name>
<dbReference type="InterPro" id="IPR046896">
    <property type="entry name" value="Cup1-like_N"/>
</dbReference>
<keyword evidence="3" id="KW-1185">Reference proteome</keyword>
<organism evidence="2 3">
    <name type="scientific">Glonium stellatum</name>
    <dbReference type="NCBI Taxonomy" id="574774"/>
    <lineage>
        <taxon>Eukaryota</taxon>
        <taxon>Fungi</taxon>
        <taxon>Dikarya</taxon>
        <taxon>Ascomycota</taxon>
        <taxon>Pezizomycotina</taxon>
        <taxon>Dothideomycetes</taxon>
        <taxon>Pleosporomycetidae</taxon>
        <taxon>Gloniales</taxon>
        <taxon>Gloniaceae</taxon>
        <taxon>Glonium</taxon>
    </lineage>
</organism>
<dbReference type="AlphaFoldDB" id="A0A8E2ENA4"/>
<dbReference type="Proteomes" id="UP000250140">
    <property type="component" value="Unassembled WGS sequence"/>
</dbReference>
<dbReference type="OrthoDB" id="5521299at2759"/>
<proteinExistence type="predicted"/>
<feature type="domain" description="LYR motif-containing protein Cup1-like N-terminal" evidence="1">
    <location>
        <begin position="20"/>
        <end position="124"/>
    </location>
</feature>
<reference evidence="2 3" key="1">
    <citation type="journal article" date="2016" name="Nat. Commun.">
        <title>Ectomycorrhizal ecology is imprinted in the genome of the dominant symbiotic fungus Cenococcum geophilum.</title>
        <authorList>
            <consortium name="DOE Joint Genome Institute"/>
            <person name="Peter M."/>
            <person name="Kohler A."/>
            <person name="Ohm R.A."/>
            <person name="Kuo A."/>
            <person name="Krutzmann J."/>
            <person name="Morin E."/>
            <person name="Arend M."/>
            <person name="Barry K.W."/>
            <person name="Binder M."/>
            <person name="Choi C."/>
            <person name="Clum A."/>
            <person name="Copeland A."/>
            <person name="Grisel N."/>
            <person name="Haridas S."/>
            <person name="Kipfer T."/>
            <person name="LaButti K."/>
            <person name="Lindquist E."/>
            <person name="Lipzen A."/>
            <person name="Maire R."/>
            <person name="Meier B."/>
            <person name="Mihaltcheva S."/>
            <person name="Molinier V."/>
            <person name="Murat C."/>
            <person name="Poggeler S."/>
            <person name="Quandt C.A."/>
            <person name="Sperisen C."/>
            <person name="Tritt A."/>
            <person name="Tisserant E."/>
            <person name="Crous P.W."/>
            <person name="Henrissat B."/>
            <person name="Nehls U."/>
            <person name="Egli S."/>
            <person name="Spatafora J.W."/>
            <person name="Grigoriev I.V."/>
            <person name="Martin F.M."/>
        </authorList>
    </citation>
    <scope>NUCLEOTIDE SEQUENCE [LARGE SCALE GENOMIC DNA]</scope>
    <source>
        <strain evidence="2 3">CBS 207.34</strain>
    </source>
</reference>
<accession>A0A8E2ENA4</accession>
<protein>
    <recommendedName>
        <fullName evidence="1">LYR motif-containing protein Cup1-like N-terminal domain-containing protein</fullName>
    </recommendedName>
</protein>
<dbReference type="Pfam" id="PF20263">
    <property type="entry name" value="LYRM2-like"/>
    <property type="match status" value="1"/>
</dbReference>
<evidence type="ECO:0000313" key="2">
    <source>
        <dbReference type="EMBL" id="OCL01613.1"/>
    </source>
</evidence>